<dbReference type="GO" id="GO:0005789">
    <property type="term" value="C:endoplasmic reticulum membrane"/>
    <property type="evidence" value="ECO:0007669"/>
    <property type="project" value="InterPro"/>
</dbReference>
<protein>
    <submittedName>
        <fullName evidence="9">PapD-like protein</fullName>
    </submittedName>
</protein>
<evidence type="ECO:0000256" key="1">
    <source>
        <dbReference type="ARBA" id="ARBA00004211"/>
    </source>
</evidence>
<dbReference type="AlphaFoldDB" id="A0A5C3QHS3"/>
<dbReference type="PROSITE" id="PS50202">
    <property type="entry name" value="MSP"/>
    <property type="match status" value="1"/>
</dbReference>
<keyword evidence="4 7" id="KW-1133">Transmembrane helix</keyword>
<evidence type="ECO:0000259" key="8">
    <source>
        <dbReference type="PROSITE" id="PS50202"/>
    </source>
</evidence>
<gene>
    <name evidence="9" type="ORF">BDV98DRAFT_507817</name>
</gene>
<evidence type="ECO:0000256" key="7">
    <source>
        <dbReference type="SAM" id="Phobius"/>
    </source>
</evidence>
<comment type="subcellular location">
    <subcellularLocation>
        <location evidence="1">Membrane</location>
        <topology evidence="1">Single-pass type IV membrane protein</topology>
    </subcellularLocation>
</comment>
<dbReference type="PIRSF" id="PIRSF019693">
    <property type="entry name" value="VAMP-associated"/>
    <property type="match status" value="1"/>
</dbReference>
<evidence type="ECO:0000256" key="2">
    <source>
        <dbReference type="ARBA" id="ARBA00008932"/>
    </source>
</evidence>
<evidence type="ECO:0000313" key="9">
    <source>
        <dbReference type="EMBL" id="TFL01262.1"/>
    </source>
</evidence>
<dbReference type="SUPFAM" id="SSF49354">
    <property type="entry name" value="PapD-like"/>
    <property type="match status" value="1"/>
</dbReference>
<evidence type="ECO:0000256" key="6">
    <source>
        <dbReference type="SAM" id="MobiDB-lite"/>
    </source>
</evidence>
<feature type="domain" description="MSP" evidence="8">
    <location>
        <begin position="2"/>
        <end position="127"/>
    </location>
</feature>
<dbReference type="Gene3D" id="2.60.40.10">
    <property type="entry name" value="Immunoglobulins"/>
    <property type="match status" value="1"/>
</dbReference>
<feature type="compositionally biased region" description="Basic and acidic residues" evidence="6">
    <location>
        <begin position="212"/>
        <end position="240"/>
    </location>
</feature>
<evidence type="ECO:0000313" key="10">
    <source>
        <dbReference type="Proteomes" id="UP000305067"/>
    </source>
</evidence>
<dbReference type="OrthoDB" id="264603at2759"/>
<feature type="compositionally biased region" description="Basic and acidic residues" evidence="6">
    <location>
        <begin position="165"/>
        <end position="174"/>
    </location>
</feature>
<keyword evidence="3 7" id="KW-0812">Transmembrane</keyword>
<comment type="similarity">
    <text evidence="2">Belongs to the VAMP-associated protein (VAP) (TC 9.B.17) family.</text>
</comment>
<feature type="transmembrane region" description="Helical" evidence="7">
    <location>
        <begin position="320"/>
        <end position="339"/>
    </location>
</feature>
<dbReference type="STRING" id="1884261.A0A5C3QHS3"/>
<reference evidence="9 10" key="1">
    <citation type="journal article" date="2019" name="Nat. Ecol. Evol.">
        <title>Megaphylogeny resolves global patterns of mushroom evolution.</title>
        <authorList>
            <person name="Varga T."/>
            <person name="Krizsan K."/>
            <person name="Foldi C."/>
            <person name="Dima B."/>
            <person name="Sanchez-Garcia M."/>
            <person name="Sanchez-Ramirez S."/>
            <person name="Szollosi G.J."/>
            <person name="Szarkandi J.G."/>
            <person name="Papp V."/>
            <person name="Albert L."/>
            <person name="Andreopoulos W."/>
            <person name="Angelini C."/>
            <person name="Antonin V."/>
            <person name="Barry K.W."/>
            <person name="Bougher N.L."/>
            <person name="Buchanan P."/>
            <person name="Buyck B."/>
            <person name="Bense V."/>
            <person name="Catcheside P."/>
            <person name="Chovatia M."/>
            <person name="Cooper J."/>
            <person name="Damon W."/>
            <person name="Desjardin D."/>
            <person name="Finy P."/>
            <person name="Geml J."/>
            <person name="Haridas S."/>
            <person name="Hughes K."/>
            <person name="Justo A."/>
            <person name="Karasinski D."/>
            <person name="Kautmanova I."/>
            <person name="Kiss B."/>
            <person name="Kocsube S."/>
            <person name="Kotiranta H."/>
            <person name="LaButti K.M."/>
            <person name="Lechner B.E."/>
            <person name="Liimatainen K."/>
            <person name="Lipzen A."/>
            <person name="Lukacs Z."/>
            <person name="Mihaltcheva S."/>
            <person name="Morgado L.N."/>
            <person name="Niskanen T."/>
            <person name="Noordeloos M.E."/>
            <person name="Ohm R.A."/>
            <person name="Ortiz-Santana B."/>
            <person name="Ovrebo C."/>
            <person name="Racz N."/>
            <person name="Riley R."/>
            <person name="Savchenko A."/>
            <person name="Shiryaev A."/>
            <person name="Soop K."/>
            <person name="Spirin V."/>
            <person name="Szebenyi C."/>
            <person name="Tomsovsky M."/>
            <person name="Tulloss R.E."/>
            <person name="Uehling J."/>
            <person name="Grigoriev I.V."/>
            <person name="Vagvolgyi C."/>
            <person name="Papp T."/>
            <person name="Martin F.M."/>
            <person name="Miettinen O."/>
            <person name="Hibbett D.S."/>
            <person name="Nagy L.G."/>
        </authorList>
    </citation>
    <scope>NUCLEOTIDE SEQUENCE [LARGE SCALE GENOMIC DNA]</scope>
    <source>
        <strain evidence="9 10">CBS 309.79</strain>
    </source>
</reference>
<feature type="compositionally biased region" description="Polar residues" evidence="6">
    <location>
        <begin position="140"/>
        <end position="152"/>
    </location>
</feature>
<dbReference type="Proteomes" id="UP000305067">
    <property type="component" value="Unassembled WGS sequence"/>
</dbReference>
<dbReference type="InterPro" id="IPR013783">
    <property type="entry name" value="Ig-like_fold"/>
</dbReference>
<dbReference type="InterPro" id="IPR008962">
    <property type="entry name" value="PapD-like_sf"/>
</dbReference>
<organism evidence="9 10">
    <name type="scientific">Pterulicium gracile</name>
    <dbReference type="NCBI Taxonomy" id="1884261"/>
    <lineage>
        <taxon>Eukaryota</taxon>
        <taxon>Fungi</taxon>
        <taxon>Dikarya</taxon>
        <taxon>Basidiomycota</taxon>
        <taxon>Agaricomycotina</taxon>
        <taxon>Agaricomycetes</taxon>
        <taxon>Agaricomycetidae</taxon>
        <taxon>Agaricales</taxon>
        <taxon>Pleurotineae</taxon>
        <taxon>Pterulaceae</taxon>
        <taxon>Pterulicium</taxon>
    </lineage>
</organism>
<dbReference type="GO" id="GO:0005886">
    <property type="term" value="C:plasma membrane"/>
    <property type="evidence" value="ECO:0007669"/>
    <property type="project" value="TreeGrafter"/>
</dbReference>
<dbReference type="EMBL" id="ML178825">
    <property type="protein sequence ID" value="TFL01262.1"/>
    <property type="molecule type" value="Genomic_DNA"/>
</dbReference>
<dbReference type="GO" id="GO:0090158">
    <property type="term" value="P:endoplasmic reticulum membrane organization"/>
    <property type="evidence" value="ECO:0007669"/>
    <property type="project" value="TreeGrafter"/>
</dbReference>
<dbReference type="InterPro" id="IPR000535">
    <property type="entry name" value="MSP_dom"/>
</dbReference>
<dbReference type="GO" id="GO:0061817">
    <property type="term" value="P:endoplasmic reticulum-plasma membrane tethering"/>
    <property type="evidence" value="ECO:0007669"/>
    <property type="project" value="TreeGrafter"/>
</dbReference>
<evidence type="ECO:0000256" key="5">
    <source>
        <dbReference type="ARBA" id="ARBA00023136"/>
    </source>
</evidence>
<feature type="region of interest" description="Disordered" evidence="6">
    <location>
        <begin position="138"/>
        <end position="240"/>
    </location>
</feature>
<dbReference type="Pfam" id="PF00635">
    <property type="entry name" value="Motile_Sperm"/>
    <property type="match status" value="1"/>
</dbReference>
<sequence length="340" mass="37226">MSVSLTPSSALTFNRPLTQLVKRVLTISNTNDRPVAFKVKTTAPKLYCVRPNSGRIEPGEQTEVAVMLQPMKDEPPLNFKCKDKFLIQSIAITPEKEQLPLADLWSVPDGGSEDARVHQQKLRVTYLPPEGQVLEEVDESSQSNMLNPSSILNGADNHNYMTAHKPADSRRYDPIPEFSTDDATTVAPPSPQKEELPTNANVYHAPPAPVEPIRREPSPKKEYTPVHTPEEQRAEPPKDRHMEAKLESAHAEIERLRALLASVPSSPAPTPSMSIGTGLTSATSMTAARRRHRGLADEGSTVVGSDIATTIMDDGHTEGVPLQAVVVIAVGVFVMTYLFF</sequence>
<evidence type="ECO:0000256" key="4">
    <source>
        <dbReference type="ARBA" id="ARBA00022989"/>
    </source>
</evidence>
<dbReference type="InterPro" id="IPR016763">
    <property type="entry name" value="VAP"/>
</dbReference>
<proteinExistence type="inferred from homology"/>
<evidence type="ECO:0000256" key="3">
    <source>
        <dbReference type="ARBA" id="ARBA00022692"/>
    </source>
</evidence>
<dbReference type="PANTHER" id="PTHR10809:SF6">
    <property type="entry name" value="AT11025P-RELATED"/>
    <property type="match status" value="1"/>
</dbReference>
<dbReference type="GO" id="GO:0033149">
    <property type="term" value="F:FFAT motif binding"/>
    <property type="evidence" value="ECO:0007669"/>
    <property type="project" value="TreeGrafter"/>
</dbReference>
<accession>A0A5C3QHS3</accession>
<keyword evidence="5 7" id="KW-0472">Membrane</keyword>
<dbReference type="PANTHER" id="PTHR10809">
    <property type="entry name" value="VESICLE-ASSOCIATED MEMBRANE PROTEIN-ASSOCIATED PROTEIN"/>
    <property type="match status" value="1"/>
</dbReference>
<keyword evidence="10" id="KW-1185">Reference proteome</keyword>
<name>A0A5C3QHS3_9AGAR</name>